<organism evidence="1 2">
    <name type="scientific">Funneliformis mosseae</name>
    <name type="common">Endomycorrhizal fungus</name>
    <name type="synonym">Glomus mosseae</name>
    <dbReference type="NCBI Taxonomy" id="27381"/>
    <lineage>
        <taxon>Eukaryota</taxon>
        <taxon>Fungi</taxon>
        <taxon>Fungi incertae sedis</taxon>
        <taxon>Mucoromycota</taxon>
        <taxon>Glomeromycotina</taxon>
        <taxon>Glomeromycetes</taxon>
        <taxon>Glomerales</taxon>
        <taxon>Glomeraceae</taxon>
        <taxon>Funneliformis</taxon>
    </lineage>
</organism>
<evidence type="ECO:0000313" key="2">
    <source>
        <dbReference type="Proteomes" id="UP000789375"/>
    </source>
</evidence>
<protein>
    <submittedName>
        <fullName evidence="1">10273_t:CDS:1</fullName>
    </submittedName>
</protein>
<name>A0A9N9FCN1_FUNMO</name>
<dbReference type="EMBL" id="CAJVPP010000948">
    <property type="protein sequence ID" value="CAG8523788.1"/>
    <property type="molecule type" value="Genomic_DNA"/>
</dbReference>
<comment type="caution">
    <text evidence="1">The sequence shown here is derived from an EMBL/GenBank/DDBJ whole genome shotgun (WGS) entry which is preliminary data.</text>
</comment>
<gene>
    <name evidence="1" type="ORF">FMOSSE_LOCUS5167</name>
</gene>
<feature type="non-terminal residue" evidence="1">
    <location>
        <position position="124"/>
    </location>
</feature>
<keyword evidence="2" id="KW-1185">Reference proteome</keyword>
<dbReference type="Proteomes" id="UP000789375">
    <property type="component" value="Unassembled WGS sequence"/>
</dbReference>
<reference evidence="1" key="1">
    <citation type="submission" date="2021-06" db="EMBL/GenBank/DDBJ databases">
        <authorList>
            <person name="Kallberg Y."/>
            <person name="Tangrot J."/>
            <person name="Rosling A."/>
        </authorList>
    </citation>
    <scope>NUCLEOTIDE SEQUENCE</scope>
    <source>
        <strain evidence="1">87-6 pot B 2015</strain>
    </source>
</reference>
<proteinExistence type="predicted"/>
<accession>A0A9N9FCN1</accession>
<sequence>APKTPKVIILSNNYCIQCEQKDKYIEKLESLVNNTQNFDKSSNVGAADLDYSSNQINHELFEGVGMQLQNQFATPTITLTTIQTEMPLEMQNQMGPTTILTHTYEPEDFAITLDLSPFNVPKQY</sequence>
<dbReference type="AlphaFoldDB" id="A0A9N9FCN1"/>
<evidence type="ECO:0000313" key="1">
    <source>
        <dbReference type="EMBL" id="CAG8523788.1"/>
    </source>
</evidence>